<dbReference type="InterPro" id="IPR017437">
    <property type="entry name" value="ATP-NAD_kinase_PpnK-typ_C"/>
</dbReference>
<dbReference type="GO" id="GO:0003951">
    <property type="term" value="F:NAD+ kinase activity"/>
    <property type="evidence" value="ECO:0007669"/>
    <property type="project" value="UniProtKB-UniRule"/>
</dbReference>
<dbReference type="EC" id="2.7.1.23" evidence="6"/>
<dbReference type="Pfam" id="PF01513">
    <property type="entry name" value="NAD_kinase"/>
    <property type="match status" value="1"/>
</dbReference>
<feature type="binding site" evidence="6">
    <location>
        <begin position="71"/>
        <end position="72"/>
    </location>
    <ligand>
        <name>NAD(+)</name>
        <dbReference type="ChEBI" id="CHEBI:57540"/>
    </ligand>
</feature>
<accession>A0A1H0KFC0</accession>
<dbReference type="PANTHER" id="PTHR20275">
    <property type="entry name" value="NAD KINASE"/>
    <property type="match status" value="1"/>
</dbReference>
<feature type="binding site" evidence="6">
    <location>
        <position position="205"/>
    </location>
    <ligand>
        <name>NAD(+)</name>
        <dbReference type="ChEBI" id="CHEBI:57540"/>
    </ligand>
</feature>
<comment type="subcellular location">
    <subcellularLocation>
        <location evidence="6">Cytoplasm</location>
    </subcellularLocation>
</comment>
<comment type="caution">
    <text evidence="6">Lacks conserved residue(s) required for the propagation of feature annotation.</text>
</comment>
<feature type="active site" description="Proton acceptor" evidence="6">
    <location>
        <position position="71"/>
    </location>
</feature>
<evidence type="ECO:0000313" key="8">
    <source>
        <dbReference type="Proteomes" id="UP000199088"/>
    </source>
</evidence>
<feature type="binding site" evidence="6">
    <location>
        <position position="170"/>
    </location>
    <ligand>
        <name>NAD(+)</name>
        <dbReference type="ChEBI" id="CHEBI:57540"/>
    </ligand>
</feature>
<dbReference type="STRING" id="1052260.SAMN05660199_02125"/>
<keyword evidence="6" id="KW-0547">Nucleotide-binding</keyword>
<dbReference type="Proteomes" id="UP000199088">
    <property type="component" value="Unassembled WGS sequence"/>
</dbReference>
<dbReference type="AlphaFoldDB" id="A0A1H0KFC0"/>
<keyword evidence="6" id="KW-0067">ATP-binding</keyword>
<evidence type="ECO:0000256" key="1">
    <source>
        <dbReference type="ARBA" id="ARBA00022679"/>
    </source>
</evidence>
<dbReference type="InterPro" id="IPR016064">
    <property type="entry name" value="NAD/diacylglycerol_kinase_sf"/>
</dbReference>
<dbReference type="GO" id="GO:0006741">
    <property type="term" value="P:NADP+ biosynthetic process"/>
    <property type="evidence" value="ECO:0007669"/>
    <property type="project" value="UniProtKB-UniRule"/>
</dbReference>
<evidence type="ECO:0000313" key="7">
    <source>
        <dbReference type="EMBL" id="SDO54619.1"/>
    </source>
</evidence>
<dbReference type="RefSeq" id="WP_091244470.1">
    <property type="nucleotide sequence ID" value="NZ_FNIR01000006.1"/>
</dbReference>
<evidence type="ECO:0000256" key="2">
    <source>
        <dbReference type="ARBA" id="ARBA00022777"/>
    </source>
</evidence>
<reference evidence="8" key="1">
    <citation type="submission" date="2016-10" db="EMBL/GenBank/DDBJ databases">
        <authorList>
            <person name="Varghese N."/>
            <person name="Submissions S."/>
        </authorList>
    </citation>
    <scope>NUCLEOTIDE SEQUENCE [LARGE SCALE GENOMIC DNA]</scope>
    <source>
        <strain evidence="8">DSM 45843</strain>
    </source>
</reference>
<dbReference type="HAMAP" id="MF_00361">
    <property type="entry name" value="NAD_kinase"/>
    <property type="match status" value="1"/>
</dbReference>
<dbReference type="GO" id="GO:0019674">
    <property type="term" value="P:NAD+ metabolic process"/>
    <property type="evidence" value="ECO:0007669"/>
    <property type="project" value="InterPro"/>
</dbReference>
<keyword evidence="4 6" id="KW-0520">NAD</keyword>
<feature type="binding site" evidence="6">
    <location>
        <position position="168"/>
    </location>
    <ligand>
        <name>NAD(+)</name>
        <dbReference type="ChEBI" id="CHEBI:57540"/>
    </ligand>
</feature>
<dbReference type="Gene3D" id="2.60.200.30">
    <property type="entry name" value="Probable inorganic polyphosphate/atp-NAD kinase, domain 2"/>
    <property type="match status" value="1"/>
</dbReference>
<dbReference type="OrthoDB" id="9774737at2"/>
<dbReference type="GO" id="GO:0005524">
    <property type="term" value="F:ATP binding"/>
    <property type="evidence" value="ECO:0007669"/>
    <property type="project" value="UniProtKB-KW"/>
</dbReference>
<dbReference type="InterPro" id="IPR017438">
    <property type="entry name" value="ATP-NAD_kinase_N"/>
</dbReference>
<evidence type="ECO:0000256" key="6">
    <source>
        <dbReference type="HAMAP-Rule" id="MF_00361"/>
    </source>
</evidence>
<evidence type="ECO:0000256" key="4">
    <source>
        <dbReference type="ARBA" id="ARBA00023027"/>
    </source>
</evidence>
<name>A0A1H0KFC0_9ACTN</name>
<dbReference type="Pfam" id="PF20143">
    <property type="entry name" value="NAD_kinase_C"/>
    <property type="match status" value="1"/>
</dbReference>
<sequence length="308" mass="31698">MHASGRIGLVLHPRRDCSAAAGQVAAWTTTHDVDLVAAAPDVERLGVAGVRAVDVAELAGDCDGLIALGGDGTLLGAMRLVVDRPVPVLGVNLGRLGFLAEVEGRELEQALAAMAAGRSTTESRSCLVVRGPGWETVAFNDVVLARVPGEGLVEGTLSVHGRRHGHYRCDGLIIATPMGSTAYNYAAGGPVVSPGAEGILVTPSAPMNGISRSLVLGPGEPVRVDLTGGRPAVEVDGLLTGRCGPGDALEVSSRAEAGLLVRIDDSVAADRSRVKLSLLDLPLLPEELLELVPEELRRRHPGGASTPG</sequence>
<keyword evidence="8" id="KW-1185">Reference proteome</keyword>
<dbReference type="PANTHER" id="PTHR20275:SF0">
    <property type="entry name" value="NAD KINASE"/>
    <property type="match status" value="1"/>
</dbReference>
<comment type="function">
    <text evidence="6">Involved in the regulation of the intracellular balance of NAD and NADP, and is a key enzyme in the biosynthesis of NADP. Catalyzes specifically the phosphorylation on 2'-hydroxyl of the adenosine moiety of NAD to yield NADP.</text>
</comment>
<dbReference type="EMBL" id="FNIR01000006">
    <property type="protein sequence ID" value="SDO54619.1"/>
    <property type="molecule type" value="Genomic_DNA"/>
</dbReference>
<feature type="binding site" evidence="6">
    <location>
        <begin position="140"/>
        <end position="141"/>
    </location>
    <ligand>
        <name>NAD(+)</name>
        <dbReference type="ChEBI" id="CHEBI:57540"/>
    </ligand>
</feature>
<dbReference type="InterPro" id="IPR002504">
    <property type="entry name" value="NADK"/>
</dbReference>
<evidence type="ECO:0000256" key="3">
    <source>
        <dbReference type="ARBA" id="ARBA00022857"/>
    </source>
</evidence>
<protein>
    <recommendedName>
        <fullName evidence="6">NAD kinase</fullName>
        <ecNumber evidence="6">2.7.1.23</ecNumber>
    </recommendedName>
    <alternativeName>
        <fullName evidence="6">ATP-dependent NAD kinase</fullName>
    </alternativeName>
</protein>
<dbReference type="GO" id="GO:0005737">
    <property type="term" value="C:cytoplasm"/>
    <property type="evidence" value="ECO:0007669"/>
    <property type="project" value="UniProtKB-SubCell"/>
</dbReference>
<evidence type="ECO:0000256" key="5">
    <source>
        <dbReference type="ARBA" id="ARBA00047925"/>
    </source>
</evidence>
<keyword evidence="2 6" id="KW-0418">Kinase</keyword>
<dbReference type="SUPFAM" id="SSF111331">
    <property type="entry name" value="NAD kinase/diacylglycerol kinase-like"/>
    <property type="match status" value="1"/>
</dbReference>
<keyword evidence="3 6" id="KW-0521">NADP</keyword>
<dbReference type="Gene3D" id="3.40.50.10330">
    <property type="entry name" value="Probable inorganic polyphosphate/atp-NAD kinase, domain 1"/>
    <property type="match status" value="1"/>
</dbReference>
<keyword evidence="6" id="KW-0963">Cytoplasm</keyword>
<keyword evidence="1 6" id="KW-0808">Transferase</keyword>
<organism evidence="7 8">
    <name type="scientific">Klenkia soli</name>
    <dbReference type="NCBI Taxonomy" id="1052260"/>
    <lineage>
        <taxon>Bacteria</taxon>
        <taxon>Bacillati</taxon>
        <taxon>Actinomycetota</taxon>
        <taxon>Actinomycetes</taxon>
        <taxon>Geodermatophilales</taxon>
        <taxon>Geodermatophilaceae</taxon>
        <taxon>Klenkia</taxon>
    </lineage>
</organism>
<comment type="catalytic activity">
    <reaction evidence="5 6">
        <text>NAD(+) + ATP = ADP + NADP(+) + H(+)</text>
        <dbReference type="Rhea" id="RHEA:18629"/>
        <dbReference type="ChEBI" id="CHEBI:15378"/>
        <dbReference type="ChEBI" id="CHEBI:30616"/>
        <dbReference type="ChEBI" id="CHEBI:57540"/>
        <dbReference type="ChEBI" id="CHEBI:58349"/>
        <dbReference type="ChEBI" id="CHEBI:456216"/>
        <dbReference type="EC" id="2.7.1.23"/>
    </reaction>
</comment>
<comment type="cofactor">
    <cofactor evidence="6">
        <name>a divalent metal cation</name>
        <dbReference type="ChEBI" id="CHEBI:60240"/>
    </cofactor>
</comment>
<gene>
    <name evidence="6" type="primary">nadK</name>
    <name evidence="7" type="ORF">SAMN05660199_02125</name>
</gene>
<dbReference type="GO" id="GO:0046872">
    <property type="term" value="F:metal ion binding"/>
    <property type="evidence" value="ECO:0007669"/>
    <property type="project" value="UniProtKB-UniRule"/>
</dbReference>
<dbReference type="GO" id="GO:0051287">
    <property type="term" value="F:NAD binding"/>
    <property type="evidence" value="ECO:0007669"/>
    <property type="project" value="UniProtKB-ARBA"/>
</dbReference>
<proteinExistence type="inferred from homology"/>
<comment type="similarity">
    <text evidence="6">Belongs to the NAD kinase family.</text>
</comment>